<evidence type="ECO:0000313" key="1">
    <source>
        <dbReference type="EMBL" id="MWC44547.1"/>
    </source>
</evidence>
<dbReference type="RefSeq" id="WP_149682974.1">
    <property type="nucleotide sequence ID" value="NZ_FNBI01000006.1"/>
</dbReference>
<organism evidence="2 3">
    <name type="scientific">Sphingomonas carotinifaciens</name>
    <dbReference type="NCBI Taxonomy" id="1166323"/>
    <lineage>
        <taxon>Bacteria</taxon>
        <taxon>Pseudomonadati</taxon>
        <taxon>Pseudomonadota</taxon>
        <taxon>Alphaproteobacteria</taxon>
        <taxon>Sphingomonadales</taxon>
        <taxon>Sphingomonadaceae</taxon>
        <taxon>Sphingomonas</taxon>
    </lineage>
</organism>
<dbReference type="AlphaFoldDB" id="A0A1G7PID3"/>
<evidence type="ECO:0000313" key="3">
    <source>
        <dbReference type="Proteomes" id="UP000323502"/>
    </source>
</evidence>
<evidence type="ECO:0000313" key="4">
    <source>
        <dbReference type="Proteomes" id="UP000436801"/>
    </source>
</evidence>
<reference evidence="1 4" key="2">
    <citation type="submission" date="2019-12" db="EMBL/GenBank/DDBJ databases">
        <authorList>
            <person name="Zheng J."/>
        </authorList>
    </citation>
    <scope>NUCLEOTIDE SEQUENCE [LARGE SCALE GENOMIC DNA]</scope>
    <source>
        <strain evidence="1 4">DSM 27347</strain>
    </source>
</reference>
<proteinExistence type="predicted"/>
<dbReference type="EMBL" id="WSUT01000005">
    <property type="protein sequence ID" value="MWC44547.1"/>
    <property type="molecule type" value="Genomic_DNA"/>
</dbReference>
<keyword evidence="3" id="KW-1185">Reference proteome</keyword>
<dbReference type="OrthoDB" id="8437129at2"/>
<gene>
    <name evidence="1" type="ORF">GQR91_12920</name>
    <name evidence="2" type="ORF">SAMN05216557_106187</name>
</gene>
<protein>
    <recommendedName>
        <fullName evidence="5">Glycosyl transferase</fullName>
    </recommendedName>
</protein>
<accession>A0A1G7PID3</accession>
<reference evidence="2 3" key="1">
    <citation type="submission" date="2016-10" db="EMBL/GenBank/DDBJ databases">
        <authorList>
            <person name="Varghese N."/>
            <person name="Submissions S."/>
        </authorList>
    </citation>
    <scope>NUCLEOTIDE SEQUENCE [LARGE SCALE GENOMIC DNA]</scope>
    <source>
        <strain evidence="2 3">S7-754</strain>
    </source>
</reference>
<evidence type="ECO:0000313" key="2">
    <source>
        <dbReference type="EMBL" id="SDF85150.1"/>
    </source>
</evidence>
<name>A0A1G7PID3_9SPHN</name>
<dbReference type="InterPro" id="IPR043148">
    <property type="entry name" value="TagF_C"/>
</dbReference>
<dbReference type="Proteomes" id="UP000436801">
    <property type="component" value="Unassembled WGS sequence"/>
</dbReference>
<sequence>MKVGFLFNHDALHQIGHTAPIIAQIATFPDVQVHVLTSSPEQQARVRAVIGTEVAARVTFVSLDIGALARAFDAGLRWIAPFRRVAVLRDNLPAFAALDVLVVPETTSLLLRDRFGLRDLRYVWLPHGAGDRSVGYRSVMRGFDLVLLSGQKVHDRMQAMGLIAPGQARIIGYPKFDTIDFTTPPKPLFDNGRPTVLYNPHFEPRLSSWYGMGEGVMDWFAGQDRFNLMVAPHVMLFRRRIHASVEHARLRWRRDLAHRYRACPNIRFDPGSTASVDMTYTRAADIYLGDVSSQIYEWIARPRPAVFLNPARVEWTSDPNFGHWHLGRVVDDISALGPAIESAQAEFAGYRAAQEAAFRHTFDQGAEPAALRAAHAIVERFGKDAKGRGKP</sequence>
<dbReference type="Proteomes" id="UP000323502">
    <property type="component" value="Unassembled WGS sequence"/>
</dbReference>
<dbReference type="Gene3D" id="3.40.50.12580">
    <property type="match status" value="1"/>
</dbReference>
<evidence type="ECO:0008006" key="5">
    <source>
        <dbReference type="Google" id="ProtNLM"/>
    </source>
</evidence>
<dbReference type="EMBL" id="FNBI01000006">
    <property type="protein sequence ID" value="SDF85150.1"/>
    <property type="molecule type" value="Genomic_DNA"/>
</dbReference>